<name>A0A2I0HWQ4_PUNGR</name>
<dbReference type="InterPro" id="IPR013883">
    <property type="entry name" value="TF_Iwr1_dom"/>
</dbReference>
<dbReference type="PANTHER" id="PTHR31934">
    <property type="entry name" value="ALPHA/BETA-HYDROLASES SUPERFAMILY PROTEIN"/>
    <property type="match status" value="1"/>
</dbReference>
<sequence length="354" mass="40654">METDHSGSSGPKDDDKPLIVRVKRKASHSLLDAFWLEINERPLKRPLLDFEKLSISGSSGKEEELRTKRVLVKHVETRGSSVATFELFQSFMPTCSEGSESKTRNEERKSTFRGQNIREKLLSKARESKEVLAKNARFEQIWSRRGKKLMKDDKALHEMYHFYDVVRIDEKEKSEQVPEEAVSLEDQRMLSSYLPLLREFIPDAAVKIESDLHAHASRQGAKDDYVYDYYVMQDDGDMIQEDAFNALPLVQVDDADDFYDGPDSDYETDDSNAENNPLNDYPDETSDEEETESGETDSELEEGEEKEEEESASSTTSGEDIDRSFEDEDGFDVDEDYFEYGDGDSDAEDCRWSH</sequence>
<dbReference type="Proteomes" id="UP000233551">
    <property type="component" value="Unassembled WGS sequence"/>
</dbReference>
<comment type="similarity">
    <text evidence="1">Belongs to the IWR1/SLC7A6OS family.</text>
</comment>
<dbReference type="AlphaFoldDB" id="A0A2I0HWQ4"/>
<keyword evidence="3" id="KW-1185">Reference proteome</keyword>
<dbReference type="STRING" id="22663.A0A2I0HWQ4"/>
<evidence type="ECO:0000313" key="3">
    <source>
        <dbReference type="Proteomes" id="UP000233551"/>
    </source>
</evidence>
<dbReference type="PANTHER" id="PTHR31934:SF2">
    <property type="entry name" value="RNA-DIRECTED DNA METHYLATION 4"/>
    <property type="match status" value="1"/>
</dbReference>
<dbReference type="EMBL" id="PGOL01005012">
    <property type="protein sequence ID" value="PKI36122.1"/>
    <property type="molecule type" value="Genomic_DNA"/>
</dbReference>
<reference evidence="2 3" key="1">
    <citation type="submission" date="2017-11" db="EMBL/GenBank/DDBJ databases">
        <title>De-novo sequencing of pomegranate (Punica granatum L.) genome.</title>
        <authorList>
            <person name="Akparov Z."/>
            <person name="Amiraslanov A."/>
            <person name="Hajiyeva S."/>
            <person name="Abbasov M."/>
            <person name="Kaur K."/>
            <person name="Hamwieh A."/>
            <person name="Solovyev V."/>
            <person name="Salamov A."/>
            <person name="Braich B."/>
            <person name="Kosarev P."/>
            <person name="Mahmoud A."/>
            <person name="Hajiyev E."/>
            <person name="Babayeva S."/>
            <person name="Izzatullayeva V."/>
            <person name="Mammadov A."/>
            <person name="Mammadov A."/>
            <person name="Sharifova S."/>
            <person name="Ojaghi J."/>
            <person name="Eynullazada K."/>
            <person name="Bayramov B."/>
            <person name="Abdulazimova A."/>
            <person name="Shahmuradov I."/>
        </authorList>
    </citation>
    <scope>NUCLEOTIDE SEQUENCE [LARGE SCALE GENOMIC DNA]</scope>
    <source>
        <strain evidence="3">cv. AG2017</strain>
        <tissue evidence="2">Leaf</tissue>
    </source>
</reference>
<protein>
    <submittedName>
        <fullName evidence="2">Uncharacterized protein</fullName>
    </submittedName>
</protein>
<evidence type="ECO:0000313" key="2">
    <source>
        <dbReference type="EMBL" id="PKI36122.1"/>
    </source>
</evidence>
<proteinExistence type="inferred from homology"/>
<comment type="caution">
    <text evidence="2">The sequence shown here is derived from an EMBL/GenBank/DDBJ whole genome shotgun (WGS) entry which is preliminary data.</text>
</comment>
<organism evidence="2 3">
    <name type="scientific">Punica granatum</name>
    <name type="common">Pomegranate</name>
    <dbReference type="NCBI Taxonomy" id="22663"/>
    <lineage>
        <taxon>Eukaryota</taxon>
        <taxon>Viridiplantae</taxon>
        <taxon>Streptophyta</taxon>
        <taxon>Embryophyta</taxon>
        <taxon>Tracheophyta</taxon>
        <taxon>Spermatophyta</taxon>
        <taxon>Magnoliopsida</taxon>
        <taxon>eudicotyledons</taxon>
        <taxon>Gunneridae</taxon>
        <taxon>Pentapetalae</taxon>
        <taxon>rosids</taxon>
        <taxon>malvids</taxon>
        <taxon>Myrtales</taxon>
        <taxon>Lythraceae</taxon>
        <taxon>Punica</taxon>
    </lineage>
</organism>
<accession>A0A2I0HWQ4</accession>
<dbReference type="GeneID" id="116208911"/>
<dbReference type="Pfam" id="PF08574">
    <property type="entry name" value="Iwr1"/>
    <property type="match status" value="1"/>
</dbReference>
<dbReference type="OrthoDB" id="6255506at2759"/>
<gene>
    <name evidence="2" type="ORF">CRG98_043491</name>
</gene>
<evidence type="ECO:0000256" key="1">
    <source>
        <dbReference type="ARBA" id="ARBA00010218"/>
    </source>
</evidence>